<dbReference type="SUPFAM" id="SSF46785">
    <property type="entry name" value="Winged helix' DNA-binding domain"/>
    <property type="match status" value="1"/>
</dbReference>
<evidence type="ECO:0000313" key="3">
    <source>
        <dbReference type="Proteomes" id="UP001519332"/>
    </source>
</evidence>
<dbReference type="Pfam" id="PF12840">
    <property type="entry name" value="HTH_20"/>
    <property type="match status" value="1"/>
</dbReference>
<reference evidence="2 3" key="1">
    <citation type="submission" date="2021-03" db="EMBL/GenBank/DDBJ databases">
        <title>Sequencing the genomes of 1000 actinobacteria strains.</title>
        <authorList>
            <person name="Klenk H.-P."/>
        </authorList>
    </citation>
    <scope>NUCLEOTIDE SEQUENCE [LARGE SCALE GENOMIC DNA]</scope>
    <source>
        <strain evidence="2 3">DSM 46670</strain>
    </source>
</reference>
<dbReference type="GO" id="GO:0003677">
    <property type="term" value="F:DNA binding"/>
    <property type="evidence" value="ECO:0007669"/>
    <property type="project" value="UniProtKB-KW"/>
</dbReference>
<dbReference type="Gene3D" id="1.10.10.10">
    <property type="entry name" value="Winged helix-like DNA-binding domain superfamily/Winged helix DNA-binding domain"/>
    <property type="match status" value="1"/>
</dbReference>
<dbReference type="Proteomes" id="UP001519332">
    <property type="component" value="Unassembled WGS sequence"/>
</dbReference>
<dbReference type="RefSeq" id="WP_209643224.1">
    <property type="nucleotide sequence ID" value="NZ_JAGINW010000001.1"/>
</dbReference>
<dbReference type="CDD" id="cd00090">
    <property type="entry name" value="HTH_ARSR"/>
    <property type="match status" value="1"/>
</dbReference>
<name>A0ABS4TQC8_9PSEU</name>
<dbReference type="SMART" id="SM00418">
    <property type="entry name" value="HTH_ARSR"/>
    <property type="match status" value="1"/>
</dbReference>
<proteinExistence type="predicted"/>
<dbReference type="InterPro" id="IPR036390">
    <property type="entry name" value="WH_DNA-bd_sf"/>
</dbReference>
<feature type="domain" description="HTH arsR-type" evidence="1">
    <location>
        <begin position="14"/>
        <end position="90"/>
    </location>
</feature>
<accession>A0ABS4TQC8</accession>
<dbReference type="EMBL" id="JAGINW010000001">
    <property type="protein sequence ID" value="MBP2326123.1"/>
    <property type="molecule type" value="Genomic_DNA"/>
</dbReference>
<sequence>MAELPARMRVRDVELMRALAHPLRSELLTYLMSVGPRTASECATAVGSTASNCSWHLRQLGSWGLVERVDGANSRDKPWRATQVGLDFGDFTGDPATKAAHLATMGTSVANDQLLTQRFVDSIEVLEPEWQHVSGMNTYALKVTAAELEELSAAIDALIRPFVATIREDAPADARPVHASWRGFPRIEADGTPSA</sequence>
<keyword evidence="2" id="KW-0238">DNA-binding</keyword>
<evidence type="ECO:0000259" key="1">
    <source>
        <dbReference type="SMART" id="SM00418"/>
    </source>
</evidence>
<gene>
    <name evidence="2" type="ORF">JOF56_006508</name>
</gene>
<keyword evidence="3" id="KW-1185">Reference proteome</keyword>
<dbReference type="InterPro" id="IPR001845">
    <property type="entry name" value="HTH_ArsR_DNA-bd_dom"/>
</dbReference>
<organism evidence="2 3">
    <name type="scientific">Kibdelosporangium banguiense</name>
    <dbReference type="NCBI Taxonomy" id="1365924"/>
    <lineage>
        <taxon>Bacteria</taxon>
        <taxon>Bacillati</taxon>
        <taxon>Actinomycetota</taxon>
        <taxon>Actinomycetes</taxon>
        <taxon>Pseudonocardiales</taxon>
        <taxon>Pseudonocardiaceae</taxon>
        <taxon>Kibdelosporangium</taxon>
    </lineage>
</organism>
<evidence type="ECO:0000313" key="2">
    <source>
        <dbReference type="EMBL" id="MBP2326123.1"/>
    </source>
</evidence>
<dbReference type="InterPro" id="IPR011991">
    <property type="entry name" value="ArsR-like_HTH"/>
</dbReference>
<dbReference type="InterPro" id="IPR036388">
    <property type="entry name" value="WH-like_DNA-bd_sf"/>
</dbReference>
<comment type="caution">
    <text evidence="2">The sequence shown here is derived from an EMBL/GenBank/DDBJ whole genome shotgun (WGS) entry which is preliminary data.</text>
</comment>
<protein>
    <submittedName>
        <fullName evidence="2">DNA-binding transcriptional ArsR family regulator</fullName>
    </submittedName>
</protein>